<keyword evidence="5" id="KW-0813">Transport</keyword>
<evidence type="ECO:0000256" key="8">
    <source>
        <dbReference type="ARBA" id="ARBA00022723"/>
    </source>
</evidence>
<evidence type="ECO:0000256" key="5">
    <source>
        <dbReference type="ARBA" id="ARBA00022448"/>
    </source>
</evidence>
<reference evidence="19" key="3">
    <citation type="submission" date="2023-05" db="EMBL/GenBank/DDBJ databases">
        <authorList>
            <person name="Smith C.H."/>
        </authorList>
    </citation>
    <scope>NUCLEOTIDE SEQUENCE</scope>
    <source>
        <strain evidence="19">CHS0354</strain>
        <tissue evidence="19">Mantle</tissue>
    </source>
</reference>
<keyword evidence="12" id="KW-0408">Iron</keyword>
<keyword evidence="10" id="KW-0574">Periplasm</keyword>
<dbReference type="InterPro" id="IPR014756">
    <property type="entry name" value="Ig_E-set"/>
</dbReference>
<dbReference type="SUPFAM" id="SSF81296">
    <property type="entry name" value="E set domains"/>
    <property type="match status" value="1"/>
</dbReference>
<comment type="subcellular location">
    <subcellularLocation>
        <location evidence="1">Periplasm</location>
    </subcellularLocation>
</comment>
<reference evidence="19" key="2">
    <citation type="journal article" date="2021" name="Genome Biol. Evol.">
        <title>Developing a high-quality reference genome for a parasitic bivalve with doubly uniparental inheritance (Bivalvia: Unionida).</title>
        <authorList>
            <person name="Smith C.H."/>
        </authorList>
    </citation>
    <scope>NUCLEOTIDE SEQUENCE</scope>
    <source>
        <strain evidence="19">CHS0354</strain>
        <tissue evidence="19">Mantle</tissue>
    </source>
</reference>
<dbReference type="InterPro" id="IPR009056">
    <property type="entry name" value="Cyt_c-like_dom"/>
</dbReference>
<comment type="catalytic activity">
    <reaction evidence="15">
        <text>S-sulfanyl-L-cysteinyl-[SoxY protein] + thiosulfate + 2 Fe(III)-[cytochrome c] = S-(2-sulfodisulfanyl)-L-cysteinyl-[SoxY protein] + 2 Fe(II)-[cytochrome c] + 2 H(+)</text>
        <dbReference type="Rhea" id="RHEA:51224"/>
        <dbReference type="Rhea" id="RHEA-COMP:10350"/>
        <dbReference type="Rhea" id="RHEA-COMP:14399"/>
        <dbReference type="Rhea" id="RHEA-COMP:14689"/>
        <dbReference type="Rhea" id="RHEA-COMP:14690"/>
        <dbReference type="ChEBI" id="CHEBI:15378"/>
        <dbReference type="ChEBI" id="CHEBI:29033"/>
        <dbReference type="ChEBI" id="CHEBI:29034"/>
        <dbReference type="ChEBI" id="CHEBI:33542"/>
        <dbReference type="ChEBI" id="CHEBI:61963"/>
        <dbReference type="ChEBI" id="CHEBI:140664"/>
        <dbReference type="EC" id="2.8.5.2"/>
    </reaction>
</comment>
<evidence type="ECO:0000256" key="2">
    <source>
        <dbReference type="ARBA" id="ARBA00006488"/>
    </source>
</evidence>
<evidence type="ECO:0000256" key="11">
    <source>
        <dbReference type="ARBA" id="ARBA00022982"/>
    </source>
</evidence>
<evidence type="ECO:0000256" key="15">
    <source>
        <dbReference type="ARBA" id="ARBA00048423"/>
    </source>
</evidence>
<comment type="similarity">
    <text evidence="2">Belongs to the cytochrome c family.</text>
</comment>
<keyword evidence="7" id="KW-0808">Transferase</keyword>
<evidence type="ECO:0000259" key="17">
    <source>
        <dbReference type="Pfam" id="PF08770"/>
    </source>
</evidence>
<dbReference type="Proteomes" id="UP001195483">
    <property type="component" value="Unassembled WGS sequence"/>
</dbReference>
<comment type="catalytic activity">
    <reaction evidence="14">
        <text>L-cysteinyl-[SoxY protein] + thiosulfate + 2 Fe(III)-[cytochrome c] = S-sulfosulfanyl-L-cysteinyl-[SoxY protein] + 2 Fe(II)-[cytochrome c] + 2 H(+)</text>
        <dbReference type="Rhea" id="RHEA:56720"/>
        <dbReference type="Rhea" id="RHEA-COMP:10350"/>
        <dbReference type="Rhea" id="RHEA-COMP:14328"/>
        <dbReference type="Rhea" id="RHEA-COMP:14399"/>
        <dbReference type="Rhea" id="RHEA-COMP:14691"/>
        <dbReference type="ChEBI" id="CHEBI:15378"/>
        <dbReference type="ChEBI" id="CHEBI:29033"/>
        <dbReference type="ChEBI" id="CHEBI:29034"/>
        <dbReference type="ChEBI" id="CHEBI:29950"/>
        <dbReference type="ChEBI" id="CHEBI:33542"/>
        <dbReference type="ChEBI" id="CHEBI:139321"/>
        <dbReference type="EC" id="2.8.5.2"/>
    </reaction>
</comment>
<evidence type="ECO:0000256" key="13">
    <source>
        <dbReference type="ARBA" id="ARBA00025746"/>
    </source>
</evidence>
<evidence type="ECO:0000256" key="14">
    <source>
        <dbReference type="ARBA" id="ARBA00048077"/>
    </source>
</evidence>
<evidence type="ECO:0000259" key="18">
    <source>
        <dbReference type="Pfam" id="PF21342"/>
    </source>
</evidence>
<feature type="coiled-coil region" evidence="16">
    <location>
        <begin position="91"/>
        <end position="118"/>
    </location>
</feature>
<dbReference type="EC" id="2.8.5.2" evidence="3"/>
<sequence length="343" mass="38640">MAGRIKMRAAEKDGGVEIKLLMRHIMETGQRKDAQGNVIPAHHITLMEIAVNGTVKIRSQMGPAVSKDPYVHLFVPGAKKGDMIKISWVDNKGDKEELEEADNKTKEELEKYRKLIEDSNPTEFLIADGEELWKKPAGPKKQSLEKCDLGKGPGVLQGAYAELPRYFKDANRVMDVEARLVYCKETLQGMSAKEATANWSKKGSDHEKLVAFIASKSAGMEINIPMTDEQEKIIYNVGERLFYHRSGPQDFGCVTCHGEAGKRIRLTDLPQLNTVKGAQESMQSWPAYRVSQDSVWTMERRLIDCVRQMRWPEPEYGSDIIIALQSYMMRNANGVALKPGIKR</sequence>
<evidence type="ECO:0000313" key="20">
    <source>
        <dbReference type="Proteomes" id="UP001195483"/>
    </source>
</evidence>
<dbReference type="Gene3D" id="1.10.760.10">
    <property type="entry name" value="Cytochrome c-like domain"/>
    <property type="match status" value="2"/>
</dbReference>
<dbReference type="InterPro" id="IPR013783">
    <property type="entry name" value="Ig-like_fold"/>
</dbReference>
<dbReference type="Gene3D" id="2.60.40.10">
    <property type="entry name" value="Immunoglobulins"/>
    <property type="match status" value="1"/>
</dbReference>
<dbReference type="GO" id="GO:0019417">
    <property type="term" value="P:sulfur oxidation"/>
    <property type="evidence" value="ECO:0007669"/>
    <property type="project" value="InterPro"/>
</dbReference>
<dbReference type="InterPro" id="IPR036909">
    <property type="entry name" value="Cyt_c-like_dom_sf"/>
</dbReference>
<dbReference type="InterPro" id="IPR025710">
    <property type="entry name" value="SoxA"/>
</dbReference>
<keyword evidence="20" id="KW-1185">Reference proteome</keyword>
<evidence type="ECO:0000256" key="3">
    <source>
        <dbReference type="ARBA" id="ARBA00012408"/>
    </source>
</evidence>
<dbReference type="NCBIfam" id="TIGR04484">
    <property type="entry name" value="thiosulf_SoxA"/>
    <property type="match status" value="1"/>
</dbReference>
<dbReference type="Pfam" id="PF21342">
    <property type="entry name" value="SoxA-TsdA_cyt-c"/>
    <property type="match status" value="1"/>
</dbReference>
<dbReference type="InterPro" id="IPR030995">
    <property type="entry name" value="SoxZ"/>
</dbReference>
<protein>
    <recommendedName>
        <fullName evidence="4">L-cysteine S-thiosulfotransferase subunit SoxA</fullName>
        <ecNumber evidence="3">2.8.5.2</ecNumber>
    </recommendedName>
</protein>
<keyword evidence="16" id="KW-0175">Coiled coil</keyword>
<dbReference type="GO" id="GO:0009055">
    <property type="term" value="F:electron transfer activity"/>
    <property type="evidence" value="ECO:0007669"/>
    <property type="project" value="InterPro"/>
</dbReference>
<dbReference type="SUPFAM" id="SSF46626">
    <property type="entry name" value="Cytochrome c"/>
    <property type="match status" value="2"/>
</dbReference>
<evidence type="ECO:0000256" key="12">
    <source>
        <dbReference type="ARBA" id="ARBA00023004"/>
    </source>
</evidence>
<keyword evidence="8" id="KW-0479">Metal-binding</keyword>
<evidence type="ECO:0000256" key="16">
    <source>
        <dbReference type="SAM" id="Coils"/>
    </source>
</evidence>
<dbReference type="AlphaFoldDB" id="A0AAE0S7B3"/>
<keyword evidence="6" id="KW-0349">Heme</keyword>
<name>A0AAE0S7B3_9BIVA</name>
<dbReference type="GO" id="GO:0016740">
    <property type="term" value="F:transferase activity"/>
    <property type="evidence" value="ECO:0007669"/>
    <property type="project" value="UniProtKB-KW"/>
</dbReference>
<dbReference type="GO" id="GO:0020037">
    <property type="term" value="F:heme binding"/>
    <property type="evidence" value="ECO:0007669"/>
    <property type="project" value="InterPro"/>
</dbReference>
<comment type="similarity">
    <text evidence="13">Belongs to the SoxA family.</text>
</comment>
<proteinExistence type="inferred from homology"/>
<evidence type="ECO:0000313" key="19">
    <source>
        <dbReference type="EMBL" id="KAK3586180.1"/>
    </source>
</evidence>
<dbReference type="GO" id="GO:0046872">
    <property type="term" value="F:metal ion binding"/>
    <property type="evidence" value="ECO:0007669"/>
    <property type="project" value="UniProtKB-KW"/>
</dbReference>
<keyword evidence="9" id="KW-0732">Signal</keyword>
<evidence type="ECO:0000256" key="4">
    <source>
        <dbReference type="ARBA" id="ARBA00019364"/>
    </source>
</evidence>
<comment type="caution">
    <text evidence="19">The sequence shown here is derived from an EMBL/GenBank/DDBJ whole genome shotgun (WGS) entry which is preliminary data.</text>
</comment>
<evidence type="ECO:0000256" key="10">
    <source>
        <dbReference type="ARBA" id="ARBA00022764"/>
    </source>
</evidence>
<evidence type="ECO:0000256" key="9">
    <source>
        <dbReference type="ARBA" id="ARBA00022729"/>
    </source>
</evidence>
<keyword evidence="11" id="KW-0249">Electron transport</keyword>
<feature type="domain" description="Cytochrome c" evidence="18">
    <location>
        <begin position="128"/>
        <end position="222"/>
    </location>
</feature>
<accession>A0AAE0S7B3</accession>
<feature type="domain" description="Sulphur oxidation protein SoxZ" evidence="17">
    <location>
        <begin position="7"/>
        <end position="97"/>
    </location>
</feature>
<dbReference type="GO" id="GO:0070069">
    <property type="term" value="C:cytochrome complex"/>
    <property type="evidence" value="ECO:0007669"/>
    <property type="project" value="InterPro"/>
</dbReference>
<dbReference type="EMBL" id="JAEAOA010000799">
    <property type="protein sequence ID" value="KAK3586180.1"/>
    <property type="molecule type" value="Genomic_DNA"/>
</dbReference>
<evidence type="ECO:0000256" key="6">
    <source>
        <dbReference type="ARBA" id="ARBA00022617"/>
    </source>
</evidence>
<gene>
    <name evidence="19" type="ORF">CHS0354_013130</name>
</gene>
<dbReference type="InterPro" id="IPR014880">
    <property type="entry name" value="SoxZ_dom"/>
</dbReference>
<dbReference type="NCBIfam" id="TIGR04490">
    <property type="entry name" value="SoxZ_true"/>
    <property type="match status" value="1"/>
</dbReference>
<dbReference type="Pfam" id="PF08770">
    <property type="entry name" value="SoxZ"/>
    <property type="match status" value="1"/>
</dbReference>
<organism evidence="19 20">
    <name type="scientific">Potamilus streckersoni</name>
    <dbReference type="NCBI Taxonomy" id="2493646"/>
    <lineage>
        <taxon>Eukaryota</taxon>
        <taxon>Metazoa</taxon>
        <taxon>Spiralia</taxon>
        <taxon>Lophotrochozoa</taxon>
        <taxon>Mollusca</taxon>
        <taxon>Bivalvia</taxon>
        <taxon>Autobranchia</taxon>
        <taxon>Heteroconchia</taxon>
        <taxon>Palaeoheterodonta</taxon>
        <taxon>Unionida</taxon>
        <taxon>Unionoidea</taxon>
        <taxon>Unionidae</taxon>
        <taxon>Ambleminae</taxon>
        <taxon>Lampsilini</taxon>
        <taxon>Potamilus</taxon>
    </lineage>
</organism>
<evidence type="ECO:0000256" key="1">
    <source>
        <dbReference type="ARBA" id="ARBA00004418"/>
    </source>
</evidence>
<evidence type="ECO:0000256" key="7">
    <source>
        <dbReference type="ARBA" id="ARBA00022679"/>
    </source>
</evidence>
<dbReference type="GO" id="GO:0016669">
    <property type="term" value="F:oxidoreductase activity, acting on a sulfur group of donors, cytochrome as acceptor"/>
    <property type="evidence" value="ECO:0007669"/>
    <property type="project" value="InterPro"/>
</dbReference>
<reference evidence="19" key="1">
    <citation type="journal article" date="2021" name="Genome Biol. Evol.">
        <title>A High-Quality Reference Genome for a Parasitic Bivalve with Doubly Uniparental Inheritance (Bivalvia: Unionida).</title>
        <authorList>
            <person name="Smith C.H."/>
        </authorList>
    </citation>
    <scope>NUCLEOTIDE SEQUENCE</scope>
    <source>
        <strain evidence="19">CHS0354</strain>
    </source>
</reference>